<evidence type="ECO:0000313" key="1">
    <source>
        <dbReference type="EMBL" id="ETL93424.1"/>
    </source>
</evidence>
<dbReference type="Proteomes" id="UP000054423">
    <property type="component" value="Unassembled WGS sequence"/>
</dbReference>
<dbReference type="EMBL" id="KI679591">
    <property type="protein sequence ID" value="ETL93424.1"/>
    <property type="molecule type" value="Genomic_DNA"/>
</dbReference>
<accession>W2L9G1</accession>
<gene>
    <name evidence="1" type="ORF">L917_08409</name>
</gene>
<sequence>MPPSKVSPFLMTLTSLYRTLPLEVGQAEETEAVAASTAQRSEMKRAMKEERVGF</sequence>
<dbReference type="AlphaFoldDB" id="W2L9G1"/>
<name>W2L9G1_PHYNI</name>
<protein>
    <submittedName>
        <fullName evidence="1">Uncharacterized protein</fullName>
    </submittedName>
</protein>
<proteinExistence type="predicted"/>
<organism evidence="1">
    <name type="scientific">Phytophthora nicotianae</name>
    <name type="common">Potato buckeye rot agent</name>
    <name type="synonym">Phytophthora parasitica</name>
    <dbReference type="NCBI Taxonomy" id="4792"/>
    <lineage>
        <taxon>Eukaryota</taxon>
        <taxon>Sar</taxon>
        <taxon>Stramenopiles</taxon>
        <taxon>Oomycota</taxon>
        <taxon>Peronosporomycetes</taxon>
        <taxon>Peronosporales</taxon>
        <taxon>Peronosporaceae</taxon>
        <taxon>Phytophthora</taxon>
    </lineage>
</organism>
<reference evidence="1" key="1">
    <citation type="submission" date="2013-11" db="EMBL/GenBank/DDBJ databases">
        <title>The Genome Sequence of Phytophthora parasitica CHvinca01.</title>
        <authorList>
            <consortium name="The Broad Institute Genomics Platform"/>
            <person name="Russ C."/>
            <person name="Tyler B."/>
            <person name="Panabieres F."/>
            <person name="Shan W."/>
            <person name="Tripathy S."/>
            <person name="Grunwald N."/>
            <person name="Machado M."/>
            <person name="Johnson C.S."/>
            <person name="Arredondo F."/>
            <person name="Hong C."/>
            <person name="Coffey M."/>
            <person name="Young S.K."/>
            <person name="Zeng Q."/>
            <person name="Gargeya S."/>
            <person name="Fitzgerald M."/>
            <person name="Abouelleil A."/>
            <person name="Alvarado L."/>
            <person name="Chapman S.B."/>
            <person name="Gainer-Dewar J."/>
            <person name="Goldberg J."/>
            <person name="Griggs A."/>
            <person name="Gujja S."/>
            <person name="Hansen M."/>
            <person name="Howarth C."/>
            <person name="Imamovic A."/>
            <person name="Ireland A."/>
            <person name="Larimer J."/>
            <person name="McCowan C."/>
            <person name="Murphy C."/>
            <person name="Pearson M."/>
            <person name="Poon T.W."/>
            <person name="Priest M."/>
            <person name="Roberts A."/>
            <person name="Saif S."/>
            <person name="Shea T."/>
            <person name="Sykes S."/>
            <person name="Wortman J."/>
            <person name="Nusbaum C."/>
            <person name="Birren B."/>
        </authorList>
    </citation>
    <scope>NUCLEOTIDE SEQUENCE [LARGE SCALE GENOMIC DNA]</scope>
    <source>
        <strain evidence="1">CHvinca01</strain>
    </source>
</reference>